<dbReference type="GO" id="GO:0005634">
    <property type="term" value="C:nucleus"/>
    <property type="evidence" value="ECO:0007669"/>
    <property type="project" value="UniProtKB-UniRule"/>
</dbReference>
<dbReference type="PANTHER" id="PTHR48112">
    <property type="entry name" value="HIGH MOBILITY GROUP PROTEIN DSP1"/>
    <property type="match status" value="1"/>
</dbReference>
<keyword evidence="6" id="KW-1185">Reference proteome</keyword>
<dbReference type="GeneID" id="136806930"/>
<feature type="compositionally biased region" description="Basic and acidic residues" evidence="3">
    <location>
        <begin position="213"/>
        <end position="223"/>
    </location>
</feature>
<reference evidence="5" key="1">
    <citation type="submission" date="2021-01" db="UniProtKB">
        <authorList>
            <consortium name="EnsemblMetazoa"/>
        </authorList>
    </citation>
    <scope>IDENTIFICATION</scope>
</reference>
<evidence type="ECO:0000256" key="2">
    <source>
        <dbReference type="PROSITE-ProRule" id="PRU00267"/>
    </source>
</evidence>
<dbReference type="RefSeq" id="XP_066919599.1">
    <property type="nucleotide sequence ID" value="XM_067063498.1"/>
</dbReference>
<evidence type="ECO:0000256" key="3">
    <source>
        <dbReference type="SAM" id="MobiDB-lite"/>
    </source>
</evidence>
<dbReference type="Gene3D" id="1.10.30.10">
    <property type="entry name" value="High mobility group box domain"/>
    <property type="match status" value="2"/>
</dbReference>
<sequence>MLLSFIRVGKTQGKGKNLVKKGTTALLLFYDFGVIWNLFKVILIMEAAKRKTSPTKAKRPKKLRKQDGIKKPTSAYLYFVSDYRMVLKKKGENISKVQEVAKLCGEAWKSMSDKEKEPYSQKYNQDRSRYVKEKEAYDKKNGKDPNKPKRPQTAYFFFLADFRKEMANKPLPDGKKIPTLAGERWKEMTSEQKNVYEKMVEKDKERYEKAMIEYRKENPEVPKKPVQRKKIVQEEPPEESESDAEDDDDEEEESDSDSDSDSD</sequence>
<name>A0A7M5VH45_9CNID</name>
<feature type="compositionally biased region" description="Basic and acidic residues" evidence="3">
    <location>
        <begin position="115"/>
        <end position="147"/>
    </location>
</feature>
<dbReference type="OrthoDB" id="1919336at2759"/>
<evidence type="ECO:0000256" key="1">
    <source>
        <dbReference type="ARBA" id="ARBA00023125"/>
    </source>
</evidence>
<dbReference type="EnsemblMetazoa" id="CLYHEMT012544.1">
    <property type="protein sequence ID" value="CLYHEMP012544.1"/>
    <property type="gene ID" value="CLYHEMG012544"/>
</dbReference>
<feature type="domain" description="HMG box" evidence="4">
    <location>
        <begin position="148"/>
        <end position="215"/>
    </location>
</feature>
<dbReference type="PROSITE" id="PS50118">
    <property type="entry name" value="HMG_BOX_2"/>
    <property type="match status" value="2"/>
</dbReference>
<dbReference type="GO" id="GO:0003677">
    <property type="term" value="F:DNA binding"/>
    <property type="evidence" value="ECO:0007669"/>
    <property type="project" value="UniProtKB-UniRule"/>
</dbReference>
<dbReference type="PRINTS" id="PR00886">
    <property type="entry name" value="HIGHMOBLTY12"/>
</dbReference>
<protein>
    <recommendedName>
        <fullName evidence="4">HMG box domain-containing protein</fullName>
    </recommendedName>
</protein>
<evidence type="ECO:0000313" key="6">
    <source>
        <dbReference type="Proteomes" id="UP000594262"/>
    </source>
</evidence>
<evidence type="ECO:0000259" key="4">
    <source>
        <dbReference type="PROSITE" id="PS50118"/>
    </source>
</evidence>
<dbReference type="InterPro" id="IPR009071">
    <property type="entry name" value="HMG_box_dom"/>
</dbReference>
<evidence type="ECO:0000313" key="5">
    <source>
        <dbReference type="EnsemblMetazoa" id="CLYHEMP012544.1"/>
    </source>
</evidence>
<dbReference type="PANTHER" id="PTHR48112:SF31">
    <property type="entry name" value="HMG BOX DOMAIN-CONTAINING PROTEIN"/>
    <property type="match status" value="1"/>
</dbReference>
<proteinExistence type="predicted"/>
<accession>A0A7M5VH45</accession>
<dbReference type="SMART" id="SM00398">
    <property type="entry name" value="HMG"/>
    <property type="match status" value="2"/>
</dbReference>
<organism evidence="5 6">
    <name type="scientific">Clytia hemisphaerica</name>
    <dbReference type="NCBI Taxonomy" id="252671"/>
    <lineage>
        <taxon>Eukaryota</taxon>
        <taxon>Metazoa</taxon>
        <taxon>Cnidaria</taxon>
        <taxon>Hydrozoa</taxon>
        <taxon>Hydroidolina</taxon>
        <taxon>Leptothecata</taxon>
        <taxon>Obeliida</taxon>
        <taxon>Clytiidae</taxon>
        <taxon>Clytia</taxon>
    </lineage>
</organism>
<dbReference type="SUPFAM" id="SSF47095">
    <property type="entry name" value="HMG-box"/>
    <property type="match status" value="2"/>
</dbReference>
<feature type="DNA-binding region" description="HMG box" evidence="2">
    <location>
        <begin position="69"/>
        <end position="138"/>
    </location>
</feature>
<feature type="compositionally biased region" description="Acidic residues" evidence="3">
    <location>
        <begin position="235"/>
        <end position="263"/>
    </location>
</feature>
<feature type="DNA-binding region" description="HMG box" evidence="2">
    <location>
        <begin position="148"/>
        <end position="215"/>
    </location>
</feature>
<dbReference type="AlphaFoldDB" id="A0A7M5VH45"/>
<dbReference type="Proteomes" id="UP000594262">
    <property type="component" value="Unplaced"/>
</dbReference>
<feature type="region of interest" description="Disordered" evidence="3">
    <location>
        <begin position="115"/>
        <end position="151"/>
    </location>
</feature>
<keyword evidence="2" id="KW-0539">Nucleus</keyword>
<feature type="region of interest" description="Disordered" evidence="3">
    <location>
        <begin position="213"/>
        <end position="263"/>
    </location>
</feature>
<feature type="domain" description="HMG box" evidence="4">
    <location>
        <begin position="69"/>
        <end position="138"/>
    </location>
</feature>
<dbReference type="InterPro" id="IPR050342">
    <property type="entry name" value="HMGB"/>
</dbReference>
<dbReference type="Pfam" id="PF00505">
    <property type="entry name" value="HMG_box"/>
    <property type="match status" value="2"/>
</dbReference>
<keyword evidence="1 2" id="KW-0238">DNA-binding</keyword>
<dbReference type="InterPro" id="IPR036910">
    <property type="entry name" value="HMG_box_dom_sf"/>
</dbReference>